<proteinExistence type="predicted"/>
<reference evidence="3" key="1">
    <citation type="submission" date="2016-08" db="EMBL/GenBank/DDBJ databases">
        <authorList>
            <person name="Varghese N."/>
            <person name="Submissions Spin"/>
        </authorList>
    </citation>
    <scope>NUCLEOTIDE SEQUENCE [LARGE SCALE GENOMIC DNA]</scope>
    <source>
        <strain evidence="3">R-53248</strain>
    </source>
</reference>
<dbReference type="PANTHER" id="PTHR22916">
    <property type="entry name" value="GLYCOSYLTRANSFERASE"/>
    <property type="match status" value="1"/>
</dbReference>
<dbReference type="Proteomes" id="UP000199670">
    <property type="component" value="Unassembled WGS sequence"/>
</dbReference>
<evidence type="ECO:0000313" key="2">
    <source>
        <dbReference type="EMBL" id="SCB97456.1"/>
    </source>
</evidence>
<organism evidence="2 3">
    <name type="scientific">Gilliamella bombicola</name>
    <dbReference type="NCBI Taxonomy" id="1798182"/>
    <lineage>
        <taxon>Bacteria</taxon>
        <taxon>Pseudomonadati</taxon>
        <taxon>Pseudomonadota</taxon>
        <taxon>Gammaproteobacteria</taxon>
        <taxon>Orbales</taxon>
        <taxon>Orbaceae</taxon>
        <taxon>Gilliamella</taxon>
    </lineage>
</organism>
<sequence length="330" mass="39335">MNKNNPLISIIIPVYNSSEFILNTLHSLKAQSYNHYEIILINDGSTDNSLEILEEYKRKNNHVILYNQKNKGVSAARNKGIELSSGEFVSFLDSDDMYSSYFLEKMLSKQIQKNADVVYCGYNRVSTSGKLTVMPCLFKEGNILDLYFQQNGYFHFSGMLIRKSILLEKHIYFEVARTISEDLLFTVQLLNNCSFYCVKEHLFNYIQRSDSVMSSEWSKNKWLSDIKGREQILLYLSNNYDKNDKKEIIQLASEFIFQREISYMIDCIKKWKYKAINDYLVESNFIKKEQLFQKGKLNKKDKKKFLIIKRKNYVIWFCYTLYYRFFRFNW</sequence>
<dbReference type="GO" id="GO:0016758">
    <property type="term" value="F:hexosyltransferase activity"/>
    <property type="evidence" value="ECO:0007669"/>
    <property type="project" value="UniProtKB-ARBA"/>
</dbReference>
<name>A0A1C4ASJ2_9GAMM</name>
<evidence type="ECO:0000259" key="1">
    <source>
        <dbReference type="Pfam" id="PF00535"/>
    </source>
</evidence>
<dbReference type="InterPro" id="IPR001173">
    <property type="entry name" value="Glyco_trans_2-like"/>
</dbReference>
<dbReference type="RefSeq" id="WP_091347457.1">
    <property type="nucleotide sequence ID" value="NZ_FMAQ01000003.1"/>
</dbReference>
<dbReference type="OrthoDB" id="8742915at2"/>
<dbReference type="Pfam" id="PF00535">
    <property type="entry name" value="Glycos_transf_2"/>
    <property type="match status" value="1"/>
</dbReference>
<gene>
    <name evidence="2" type="ORF">GA0061081_103106</name>
</gene>
<keyword evidence="2" id="KW-0808">Transferase</keyword>
<accession>A0A1C4ASJ2</accession>
<dbReference type="EMBL" id="FMAQ01000003">
    <property type="protein sequence ID" value="SCB97456.1"/>
    <property type="molecule type" value="Genomic_DNA"/>
</dbReference>
<feature type="domain" description="Glycosyltransferase 2-like" evidence="1">
    <location>
        <begin position="9"/>
        <end position="166"/>
    </location>
</feature>
<dbReference type="Gene3D" id="3.90.550.10">
    <property type="entry name" value="Spore Coat Polysaccharide Biosynthesis Protein SpsA, Chain A"/>
    <property type="match status" value="1"/>
</dbReference>
<dbReference type="PANTHER" id="PTHR22916:SF3">
    <property type="entry name" value="UDP-GLCNAC:BETAGAL BETA-1,3-N-ACETYLGLUCOSAMINYLTRANSFERASE-LIKE PROTEIN 1"/>
    <property type="match status" value="1"/>
</dbReference>
<keyword evidence="3" id="KW-1185">Reference proteome</keyword>
<protein>
    <submittedName>
        <fullName evidence="2">UDP-glucose:(Glucosyl)LPS beta-1,3-glucosyltransferase</fullName>
    </submittedName>
</protein>
<dbReference type="SUPFAM" id="SSF53448">
    <property type="entry name" value="Nucleotide-diphospho-sugar transferases"/>
    <property type="match status" value="1"/>
</dbReference>
<dbReference type="STRING" id="1798182.GA0061081_103106"/>
<dbReference type="AlphaFoldDB" id="A0A1C4ASJ2"/>
<evidence type="ECO:0000313" key="3">
    <source>
        <dbReference type="Proteomes" id="UP000199670"/>
    </source>
</evidence>
<dbReference type="CDD" id="cd00761">
    <property type="entry name" value="Glyco_tranf_GTA_type"/>
    <property type="match status" value="1"/>
</dbReference>
<dbReference type="InterPro" id="IPR029044">
    <property type="entry name" value="Nucleotide-diphossugar_trans"/>
</dbReference>